<dbReference type="Gene3D" id="1.10.630.10">
    <property type="entry name" value="Cytochrome P450"/>
    <property type="match status" value="1"/>
</dbReference>
<name>A0A8K0I945_COCNU</name>
<dbReference type="InterPro" id="IPR001128">
    <property type="entry name" value="Cyt_P450"/>
</dbReference>
<evidence type="ECO:0000313" key="2">
    <source>
        <dbReference type="Proteomes" id="UP000797356"/>
    </source>
</evidence>
<dbReference type="Proteomes" id="UP000797356">
    <property type="component" value="Chromosome 5"/>
</dbReference>
<dbReference type="GO" id="GO:0004497">
    <property type="term" value="F:monooxygenase activity"/>
    <property type="evidence" value="ECO:0007669"/>
    <property type="project" value="InterPro"/>
</dbReference>
<dbReference type="GO" id="GO:0016705">
    <property type="term" value="F:oxidoreductase activity, acting on paired donors, with incorporation or reduction of molecular oxygen"/>
    <property type="evidence" value="ECO:0007669"/>
    <property type="project" value="InterPro"/>
</dbReference>
<reference evidence="1" key="2">
    <citation type="submission" date="2019-07" db="EMBL/GenBank/DDBJ databases">
        <authorList>
            <person name="Yang Y."/>
            <person name="Bocs S."/>
            <person name="Baudouin L."/>
        </authorList>
    </citation>
    <scope>NUCLEOTIDE SEQUENCE</scope>
    <source>
        <tissue evidence="1">Spear leaf of Hainan Tall coconut</tissue>
    </source>
</reference>
<reference evidence="1" key="1">
    <citation type="journal article" date="2017" name="Gigascience">
        <title>The genome draft of coconut (Cocos nucifera).</title>
        <authorList>
            <person name="Xiao Y."/>
            <person name="Xu P."/>
            <person name="Fan H."/>
            <person name="Baudouin L."/>
            <person name="Xia W."/>
            <person name="Bocs S."/>
            <person name="Xu J."/>
            <person name="Li Q."/>
            <person name="Guo A."/>
            <person name="Zhou L."/>
            <person name="Li J."/>
            <person name="Wu Y."/>
            <person name="Ma Z."/>
            <person name="Armero A."/>
            <person name="Issali A.E."/>
            <person name="Liu N."/>
            <person name="Peng M."/>
            <person name="Yang Y."/>
        </authorList>
    </citation>
    <scope>NUCLEOTIDE SEQUENCE</scope>
    <source>
        <tissue evidence="1">Spear leaf of Hainan Tall coconut</tissue>
    </source>
</reference>
<dbReference type="Pfam" id="PF00067">
    <property type="entry name" value="p450"/>
    <property type="match status" value="1"/>
</dbReference>
<evidence type="ECO:0000313" key="1">
    <source>
        <dbReference type="EMBL" id="KAG1342279.1"/>
    </source>
</evidence>
<accession>A0A8K0I945</accession>
<dbReference type="AlphaFoldDB" id="A0A8K0I945"/>
<sequence length="121" mass="13424">MGPALPALIGRDTEHNMGSAFGQRYDVSWAGGDPEVEKLKQMLVLLYMTEDDLPWHGHHGTADRMGHGRAGPPFKLRREIDTVVGAHRTITDADVARMQYLQAVVQETGDHCHGQHEGHHP</sequence>
<protein>
    <submittedName>
        <fullName evidence="1">Uncharacterized protein</fullName>
    </submittedName>
</protein>
<dbReference type="EMBL" id="CM017876">
    <property type="protein sequence ID" value="KAG1342279.1"/>
    <property type="molecule type" value="Genomic_DNA"/>
</dbReference>
<dbReference type="GO" id="GO:0020037">
    <property type="term" value="F:heme binding"/>
    <property type="evidence" value="ECO:0007669"/>
    <property type="project" value="InterPro"/>
</dbReference>
<dbReference type="SUPFAM" id="SSF48264">
    <property type="entry name" value="Cytochrome P450"/>
    <property type="match status" value="1"/>
</dbReference>
<keyword evidence="2" id="KW-1185">Reference proteome</keyword>
<dbReference type="InterPro" id="IPR036396">
    <property type="entry name" value="Cyt_P450_sf"/>
</dbReference>
<gene>
    <name evidence="1" type="ORF">COCNU_05G005080</name>
</gene>
<dbReference type="GO" id="GO:0005506">
    <property type="term" value="F:iron ion binding"/>
    <property type="evidence" value="ECO:0007669"/>
    <property type="project" value="InterPro"/>
</dbReference>
<comment type="caution">
    <text evidence="1">The sequence shown here is derived from an EMBL/GenBank/DDBJ whole genome shotgun (WGS) entry which is preliminary data.</text>
</comment>
<organism evidence="1 2">
    <name type="scientific">Cocos nucifera</name>
    <name type="common">Coconut palm</name>
    <dbReference type="NCBI Taxonomy" id="13894"/>
    <lineage>
        <taxon>Eukaryota</taxon>
        <taxon>Viridiplantae</taxon>
        <taxon>Streptophyta</taxon>
        <taxon>Embryophyta</taxon>
        <taxon>Tracheophyta</taxon>
        <taxon>Spermatophyta</taxon>
        <taxon>Magnoliopsida</taxon>
        <taxon>Liliopsida</taxon>
        <taxon>Arecaceae</taxon>
        <taxon>Arecoideae</taxon>
        <taxon>Cocoseae</taxon>
        <taxon>Attaleinae</taxon>
        <taxon>Cocos</taxon>
    </lineage>
</organism>
<proteinExistence type="predicted"/>